<sequence>MRNKNYLLIPIIALILSLNSCMNQKPSDSRLKKLFESFTKCEFPKSGRIIDKNNLSGLNDGWEVAIVKVEDTIEFKQLANNIYKNKETNKRLLGKYGFGFSSKLANEKASLMDSVHYKKESFILGFIKNENLIVFEKE</sequence>
<dbReference type="RefSeq" id="WP_135878958.1">
    <property type="nucleotide sequence ID" value="NZ_SRSO01000045.1"/>
</dbReference>
<dbReference type="OrthoDB" id="1446967at2"/>
<name>A0A4S1DSM5_9FLAO</name>
<evidence type="ECO:0000313" key="1">
    <source>
        <dbReference type="EMBL" id="TGV00388.1"/>
    </source>
</evidence>
<organism evidence="1 2">
    <name type="scientific">Flavivirga rizhaonensis</name>
    <dbReference type="NCBI Taxonomy" id="2559571"/>
    <lineage>
        <taxon>Bacteria</taxon>
        <taxon>Pseudomonadati</taxon>
        <taxon>Bacteroidota</taxon>
        <taxon>Flavobacteriia</taxon>
        <taxon>Flavobacteriales</taxon>
        <taxon>Flavobacteriaceae</taxon>
        <taxon>Flavivirga</taxon>
    </lineage>
</organism>
<comment type="caution">
    <text evidence="1">The sequence shown here is derived from an EMBL/GenBank/DDBJ whole genome shotgun (WGS) entry which is preliminary data.</text>
</comment>
<dbReference type="Proteomes" id="UP000307602">
    <property type="component" value="Unassembled WGS sequence"/>
</dbReference>
<gene>
    <name evidence="1" type="ORF">EM932_19880</name>
</gene>
<proteinExistence type="predicted"/>
<dbReference type="AlphaFoldDB" id="A0A4S1DSM5"/>
<dbReference type="EMBL" id="SRSO01000045">
    <property type="protein sequence ID" value="TGV00388.1"/>
    <property type="molecule type" value="Genomic_DNA"/>
</dbReference>
<reference evidence="1 2" key="1">
    <citation type="submission" date="2019-04" db="EMBL/GenBank/DDBJ databases">
        <authorList>
            <person name="Liu A."/>
        </authorList>
    </citation>
    <scope>NUCLEOTIDE SEQUENCE [LARGE SCALE GENOMIC DNA]</scope>
    <source>
        <strain evidence="1 2">RZ03</strain>
    </source>
</reference>
<evidence type="ECO:0000313" key="2">
    <source>
        <dbReference type="Proteomes" id="UP000307602"/>
    </source>
</evidence>
<keyword evidence="2" id="KW-1185">Reference proteome</keyword>
<protein>
    <submittedName>
        <fullName evidence="1">Uncharacterized protein</fullName>
    </submittedName>
</protein>
<accession>A0A4S1DSM5</accession>